<name>A0A182QLJ3_9DIPT</name>
<sequence length="470" mass="53718">MPTTANVMPESNDLARGDEHDDGVGGGQLLKGKLLHPPRHPKYRPWIQRDVPKPERAEKYFRTIPYTDWQGNRKQRLCFIEGTQGNAMAVSSKQPPEVKRKTGNNETEPTNTGITKPAETELTKDSTALTVGEDGIGRCRCNPQWHGADCGQPEVIWRAFITAKLPPARGVDQSATPRPVARNLFYIVQSTYISVEVLEIQLMELADQVSLFVLCDRVSVDQQQQQASFAHHLDGTDFLRSLHPDRLLLVSDATCSTRNMFRKLQKYTTKGALRADDIVLISGTDEILNRKAVAYLRWYDNWPQPVRFRLKHNVYGFFWQQPGGNSTVIGSAAVQIRTLREVYGSDPERVLAIEQPVLLIGDLNHFGGWYCRRCYQPGSIVQYYEHRASATLYLPDPKHTKVLNEEYVQQLIATGKDLENGERTLERVSRRTDRYYEPEYVRANAWKFDNIVLNLFARWDDNLADDDYFS</sequence>
<keyword evidence="3" id="KW-1185">Reference proteome</keyword>
<dbReference type="GO" id="GO:0003830">
    <property type="term" value="F:beta-1,4-mannosylglycoprotein 4-beta-N-acetylglucosaminyltransferase activity"/>
    <property type="evidence" value="ECO:0007669"/>
    <property type="project" value="InterPro"/>
</dbReference>
<reference evidence="3" key="1">
    <citation type="submission" date="2014-01" db="EMBL/GenBank/DDBJ databases">
        <title>The Genome Sequence of Anopheles farauti FAR1 (V2).</title>
        <authorList>
            <consortium name="The Broad Institute Genomics Platform"/>
            <person name="Neafsey D.E."/>
            <person name="Besansky N."/>
            <person name="Howell P."/>
            <person name="Walton C."/>
            <person name="Young S.K."/>
            <person name="Zeng Q."/>
            <person name="Gargeya S."/>
            <person name="Fitzgerald M."/>
            <person name="Haas B."/>
            <person name="Abouelleil A."/>
            <person name="Allen A.W."/>
            <person name="Alvarado L."/>
            <person name="Arachchi H.M."/>
            <person name="Berlin A.M."/>
            <person name="Chapman S.B."/>
            <person name="Gainer-Dewar J."/>
            <person name="Goldberg J."/>
            <person name="Griggs A."/>
            <person name="Gujja S."/>
            <person name="Hansen M."/>
            <person name="Howarth C."/>
            <person name="Imamovic A."/>
            <person name="Ireland A."/>
            <person name="Larimer J."/>
            <person name="McCowan C."/>
            <person name="Murphy C."/>
            <person name="Pearson M."/>
            <person name="Poon T.W."/>
            <person name="Priest M."/>
            <person name="Roberts A."/>
            <person name="Saif S."/>
            <person name="Shea T."/>
            <person name="Sisk P."/>
            <person name="Sykes S."/>
            <person name="Wortman J."/>
            <person name="Nusbaum C."/>
            <person name="Birren B."/>
        </authorList>
    </citation>
    <scope>NUCLEOTIDE SEQUENCE [LARGE SCALE GENOMIC DNA]</scope>
    <source>
        <strain evidence="3">FAR1</strain>
    </source>
</reference>
<dbReference type="GO" id="GO:0016020">
    <property type="term" value="C:membrane"/>
    <property type="evidence" value="ECO:0007669"/>
    <property type="project" value="InterPro"/>
</dbReference>
<dbReference type="GO" id="GO:0006044">
    <property type="term" value="P:N-acetylglucosamine metabolic process"/>
    <property type="evidence" value="ECO:0007669"/>
    <property type="project" value="TreeGrafter"/>
</dbReference>
<dbReference type="Proteomes" id="UP000075886">
    <property type="component" value="Unassembled WGS sequence"/>
</dbReference>
<feature type="region of interest" description="Disordered" evidence="1">
    <location>
        <begin position="1"/>
        <end position="25"/>
    </location>
</feature>
<evidence type="ECO:0008006" key="4">
    <source>
        <dbReference type="Google" id="ProtNLM"/>
    </source>
</evidence>
<dbReference type="Pfam" id="PF04724">
    <property type="entry name" value="Glyco_transf_17"/>
    <property type="match status" value="1"/>
</dbReference>
<dbReference type="PANTHER" id="PTHR12224">
    <property type="entry name" value="BETA-1,4-MANNOSYL-GLYCOPROTEIN BETA-1,4-N-ACETYLGLUCOSAMINYL-TRANSFERASE"/>
    <property type="match status" value="1"/>
</dbReference>
<dbReference type="AlphaFoldDB" id="A0A182QLJ3"/>
<dbReference type="InterPro" id="IPR006813">
    <property type="entry name" value="Glyco_trans_17"/>
</dbReference>
<evidence type="ECO:0000313" key="2">
    <source>
        <dbReference type="EnsemblMetazoa" id="AFAF012633-PA"/>
    </source>
</evidence>
<evidence type="ECO:0000313" key="3">
    <source>
        <dbReference type="Proteomes" id="UP000075886"/>
    </source>
</evidence>
<feature type="compositionally biased region" description="Basic and acidic residues" evidence="1">
    <location>
        <begin position="13"/>
        <end position="23"/>
    </location>
</feature>
<accession>A0A182QLJ3</accession>
<dbReference type="EnsemblMetazoa" id="AFAF012633-RA">
    <property type="protein sequence ID" value="AFAF012633-PA"/>
    <property type="gene ID" value="AFAF012633"/>
</dbReference>
<reference evidence="2" key="2">
    <citation type="submission" date="2020-05" db="UniProtKB">
        <authorList>
            <consortium name="EnsemblMetazoa"/>
        </authorList>
    </citation>
    <scope>IDENTIFICATION</scope>
    <source>
        <strain evidence="2">FAR1</strain>
    </source>
</reference>
<dbReference type="VEuPathDB" id="VectorBase:AFAF012633"/>
<dbReference type="EMBL" id="AXCN02000762">
    <property type="status" value="NOT_ANNOTATED_CDS"/>
    <property type="molecule type" value="Genomic_DNA"/>
</dbReference>
<dbReference type="PANTHER" id="PTHR12224:SF0">
    <property type="entry name" value="BETA-1,4-MANNOSYL-GLYCOPROTEIN 4-BETA-N-ACETYLGLUCOSAMINYLTRANSFERASE"/>
    <property type="match status" value="1"/>
</dbReference>
<feature type="compositionally biased region" description="Low complexity" evidence="1">
    <location>
        <begin position="104"/>
        <end position="115"/>
    </location>
</feature>
<protein>
    <recommendedName>
        <fullName evidence="4">Beta-1,4-mannosyl-glycoprotein 4-beta-N-acetylglucosaminyltransferase</fullName>
    </recommendedName>
</protein>
<evidence type="ECO:0000256" key="1">
    <source>
        <dbReference type="SAM" id="MobiDB-lite"/>
    </source>
</evidence>
<organism evidence="2 3">
    <name type="scientific">Anopheles farauti</name>
    <dbReference type="NCBI Taxonomy" id="69004"/>
    <lineage>
        <taxon>Eukaryota</taxon>
        <taxon>Metazoa</taxon>
        <taxon>Ecdysozoa</taxon>
        <taxon>Arthropoda</taxon>
        <taxon>Hexapoda</taxon>
        <taxon>Insecta</taxon>
        <taxon>Pterygota</taxon>
        <taxon>Neoptera</taxon>
        <taxon>Endopterygota</taxon>
        <taxon>Diptera</taxon>
        <taxon>Nematocera</taxon>
        <taxon>Culicoidea</taxon>
        <taxon>Culicidae</taxon>
        <taxon>Anophelinae</taxon>
        <taxon>Anopheles</taxon>
    </lineage>
</organism>
<feature type="region of interest" description="Disordered" evidence="1">
    <location>
        <begin position="87"/>
        <end position="117"/>
    </location>
</feature>
<dbReference type="STRING" id="69004.A0A182QLJ3"/>
<proteinExistence type="predicted"/>